<feature type="domain" description="FAD dependent oxidoreductase" evidence="6">
    <location>
        <begin position="3"/>
        <end position="389"/>
    </location>
</feature>
<proteinExistence type="inferred from homology"/>
<name>A0A255GSQ6_9ACTN</name>
<organism evidence="7 8">
    <name type="scientific">Enemella dayhoffiae</name>
    <dbReference type="NCBI Taxonomy" id="2016507"/>
    <lineage>
        <taxon>Bacteria</taxon>
        <taxon>Bacillati</taxon>
        <taxon>Actinomycetota</taxon>
        <taxon>Actinomycetes</taxon>
        <taxon>Propionibacteriales</taxon>
        <taxon>Propionibacteriaceae</taxon>
        <taxon>Enemella</taxon>
    </lineage>
</organism>
<evidence type="ECO:0000259" key="6">
    <source>
        <dbReference type="Pfam" id="PF01266"/>
    </source>
</evidence>
<dbReference type="Gene3D" id="3.50.50.60">
    <property type="entry name" value="FAD/NAD(P)-binding domain"/>
    <property type="match status" value="1"/>
</dbReference>
<dbReference type="PANTHER" id="PTHR43104">
    <property type="entry name" value="L-2-HYDROXYGLUTARATE DEHYDROGENASE, MITOCHONDRIAL"/>
    <property type="match status" value="1"/>
</dbReference>
<dbReference type="NCBIfam" id="NF008726">
    <property type="entry name" value="PRK11728.1"/>
    <property type="match status" value="1"/>
</dbReference>
<dbReference type="InterPro" id="IPR036188">
    <property type="entry name" value="FAD/NAD-bd_sf"/>
</dbReference>
<evidence type="ECO:0000313" key="7">
    <source>
        <dbReference type="EMBL" id="OYO18631.1"/>
    </source>
</evidence>
<protein>
    <submittedName>
        <fullName evidence="7">Hydroxyglutarate oxidase</fullName>
    </submittedName>
</protein>
<keyword evidence="3" id="KW-0274">FAD</keyword>
<comment type="cofactor">
    <cofactor evidence="1">
        <name>FAD</name>
        <dbReference type="ChEBI" id="CHEBI:57692"/>
    </cofactor>
</comment>
<accession>A0A255GSQ6</accession>
<gene>
    <name evidence="7" type="ORF">CGZ93_14500</name>
</gene>
<dbReference type="RefSeq" id="WP_094364865.1">
    <property type="nucleotide sequence ID" value="NZ_NMVQ01000043.1"/>
</dbReference>
<sequence length="393" mass="42389">MSHVIIVGAGIVGLATARELVRRGHRVTVLEKEPSLAAHQTGRNSGVVHSGLYYRPGSLKAQLCTAGAESMVRFAREHGVAVEVCGKLVVATERSQLPALEELHRRGHANGVPCTLLDATGALAHEPHVRAVAALHVASTGIIDYRGVCTALADEVVAAGGEIWLHAPVTEIHHEPREVRVRAADREVRGELLVNCAGLYADRLARLGGVDPGLRIIPFRGEYFELAADQTHLVRGLIYPVPDPTLPFLGVHLTRMIGGGVHAGPNAVLGLAREGYRWRDLVPADLAETLAWPGLWRLGRRFWRTGADEVARSLFRRRFLGSLRELVPELGDDALRPAPSGVRAQALRPDGQLVDDFALVTGPRQLHVLNAPSPAATAALEIARLIADRVLGR</sequence>
<reference evidence="7 8" key="1">
    <citation type="submission" date="2017-07" db="EMBL/GenBank/DDBJ databases">
        <title>Draft whole genome sequences of clinical Proprionibacteriaceae strains.</title>
        <authorList>
            <person name="Bernier A.-M."/>
            <person name="Bernard K."/>
            <person name="Domingo M.-C."/>
        </authorList>
    </citation>
    <scope>NUCLEOTIDE SEQUENCE [LARGE SCALE GENOMIC DNA]</scope>
    <source>
        <strain evidence="7 8">NML 130396</strain>
    </source>
</reference>
<dbReference type="PANTHER" id="PTHR43104:SF2">
    <property type="entry name" value="L-2-HYDROXYGLUTARATE DEHYDROGENASE, MITOCHONDRIAL"/>
    <property type="match status" value="1"/>
</dbReference>
<evidence type="ECO:0000256" key="2">
    <source>
        <dbReference type="ARBA" id="ARBA00022630"/>
    </source>
</evidence>
<evidence type="ECO:0000256" key="4">
    <source>
        <dbReference type="ARBA" id="ARBA00023002"/>
    </source>
</evidence>
<dbReference type="Gene3D" id="3.30.9.10">
    <property type="entry name" value="D-Amino Acid Oxidase, subunit A, domain 2"/>
    <property type="match status" value="1"/>
</dbReference>
<dbReference type="SUPFAM" id="SSF51905">
    <property type="entry name" value="FAD/NAD(P)-binding domain"/>
    <property type="match status" value="1"/>
</dbReference>
<dbReference type="InterPro" id="IPR006076">
    <property type="entry name" value="FAD-dep_OxRdtase"/>
</dbReference>
<dbReference type="Proteomes" id="UP000216311">
    <property type="component" value="Unassembled WGS sequence"/>
</dbReference>
<evidence type="ECO:0000313" key="8">
    <source>
        <dbReference type="Proteomes" id="UP000216311"/>
    </source>
</evidence>
<evidence type="ECO:0000256" key="5">
    <source>
        <dbReference type="ARBA" id="ARBA00037941"/>
    </source>
</evidence>
<comment type="caution">
    <text evidence="7">The sequence shown here is derived from an EMBL/GenBank/DDBJ whole genome shotgun (WGS) entry which is preliminary data.</text>
</comment>
<dbReference type="EMBL" id="NMVQ01000043">
    <property type="protein sequence ID" value="OYO18631.1"/>
    <property type="molecule type" value="Genomic_DNA"/>
</dbReference>
<keyword evidence="4" id="KW-0560">Oxidoreductase</keyword>
<dbReference type="AlphaFoldDB" id="A0A255GSQ6"/>
<evidence type="ECO:0000256" key="1">
    <source>
        <dbReference type="ARBA" id="ARBA00001974"/>
    </source>
</evidence>
<dbReference type="GO" id="GO:0047545">
    <property type="term" value="F:(S)-2-hydroxyglutarate dehydrogenase activity"/>
    <property type="evidence" value="ECO:0007669"/>
    <property type="project" value="TreeGrafter"/>
</dbReference>
<dbReference type="GO" id="GO:0005737">
    <property type="term" value="C:cytoplasm"/>
    <property type="evidence" value="ECO:0007669"/>
    <property type="project" value="TreeGrafter"/>
</dbReference>
<dbReference type="Pfam" id="PF01266">
    <property type="entry name" value="DAO"/>
    <property type="match status" value="1"/>
</dbReference>
<comment type="similarity">
    <text evidence="5">Belongs to the L2HGDH family.</text>
</comment>
<keyword evidence="2" id="KW-0285">Flavoprotein</keyword>
<dbReference type="OrthoDB" id="9801699at2"/>
<keyword evidence="8" id="KW-1185">Reference proteome</keyword>
<evidence type="ECO:0000256" key="3">
    <source>
        <dbReference type="ARBA" id="ARBA00022827"/>
    </source>
</evidence>